<dbReference type="GO" id="GO:0003700">
    <property type="term" value="F:DNA-binding transcription factor activity"/>
    <property type="evidence" value="ECO:0007669"/>
    <property type="project" value="InterPro"/>
</dbReference>
<dbReference type="EMBL" id="FONX01000002">
    <property type="protein sequence ID" value="SFE47184.1"/>
    <property type="molecule type" value="Genomic_DNA"/>
</dbReference>
<dbReference type="PROSITE" id="PS51000">
    <property type="entry name" value="HTH_DEOR_2"/>
    <property type="match status" value="1"/>
</dbReference>
<dbReference type="PANTHER" id="PTHR34580:SF3">
    <property type="entry name" value="PROTEIN PAFB"/>
    <property type="match status" value="1"/>
</dbReference>
<dbReference type="AlphaFoldDB" id="A0A1I2AT70"/>
<proteinExistence type="predicted"/>
<organism evidence="4 5">
    <name type="scientific">Paracidovorax wautersii</name>
    <dbReference type="NCBI Taxonomy" id="1177982"/>
    <lineage>
        <taxon>Bacteria</taxon>
        <taxon>Pseudomonadati</taxon>
        <taxon>Pseudomonadota</taxon>
        <taxon>Betaproteobacteria</taxon>
        <taxon>Burkholderiales</taxon>
        <taxon>Comamonadaceae</taxon>
        <taxon>Paracidovorax</taxon>
    </lineage>
</organism>
<feature type="domain" description="HTH deoR-type" evidence="3">
    <location>
        <begin position="3"/>
        <end position="58"/>
    </location>
</feature>
<dbReference type="InterPro" id="IPR026881">
    <property type="entry name" value="WYL_dom"/>
</dbReference>
<evidence type="ECO:0000313" key="4">
    <source>
        <dbReference type="EMBL" id="SFE47184.1"/>
    </source>
</evidence>
<dbReference type="InterPro" id="IPR001034">
    <property type="entry name" value="DeoR_HTH"/>
</dbReference>
<gene>
    <name evidence="4" type="ORF">SAMN04489711_102216</name>
</gene>
<name>A0A1I2AT70_9BURK</name>
<dbReference type="Pfam" id="PF08279">
    <property type="entry name" value="HTH_11"/>
    <property type="match status" value="1"/>
</dbReference>
<evidence type="ECO:0000313" key="5">
    <source>
        <dbReference type="Proteomes" id="UP000199119"/>
    </source>
</evidence>
<reference evidence="5" key="1">
    <citation type="submission" date="2016-10" db="EMBL/GenBank/DDBJ databases">
        <authorList>
            <person name="Varghese N."/>
            <person name="Submissions S."/>
        </authorList>
    </citation>
    <scope>NUCLEOTIDE SEQUENCE [LARGE SCALE GENOMIC DNA]</scope>
    <source>
        <strain evidence="5">DSM 27981</strain>
    </source>
</reference>
<dbReference type="InterPro" id="IPR013196">
    <property type="entry name" value="HTH_11"/>
</dbReference>
<keyword evidence="2" id="KW-0804">Transcription</keyword>
<dbReference type="Gene3D" id="1.10.10.10">
    <property type="entry name" value="Winged helix-like DNA-binding domain superfamily/Winged helix DNA-binding domain"/>
    <property type="match status" value="1"/>
</dbReference>
<protein>
    <submittedName>
        <fullName evidence="4">Predicted DNA-binding transcriptional regulator YafY, contains an HTH and WYL domains</fullName>
    </submittedName>
</protein>
<dbReference type="InterPro" id="IPR051534">
    <property type="entry name" value="CBASS_pafABC_assoc_protein"/>
</dbReference>
<evidence type="ECO:0000256" key="1">
    <source>
        <dbReference type="ARBA" id="ARBA00023015"/>
    </source>
</evidence>
<evidence type="ECO:0000256" key="2">
    <source>
        <dbReference type="ARBA" id="ARBA00023163"/>
    </source>
</evidence>
<dbReference type="InterPro" id="IPR036390">
    <property type="entry name" value="WH_DNA-bd_sf"/>
</dbReference>
<accession>A0A1I2AT70</accession>
<dbReference type="OrthoDB" id="9807255at2"/>
<dbReference type="STRING" id="1177982.SAMN04489711_102216"/>
<dbReference type="PROSITE" id="PS52050">
    <property type="entry name" value="WYL"/>
    <property type="match status" value="1"/>
</dbReference>
<keyword evidence="4" id="KW-0238">DNA-binding</keyword>
<dbReference type="Proteomes" id="UP000199119">
    <property type="component" value="Unassembled WGS sequence"/>
</dbReference>
<dbReference type="PANTHER" id="PTHR34580">
    <property type="match status" value="1"/>
</dbReference>
<sequence>MRRADRLFQIVQLIRGRRLSTADFLAGRLEVSVRTIYRDVADLQRQGVPIEGEAGVGYRLGPGFELPPLMFSQGEANALVAAARLAQAWLDPGLGAEVESALGKILSVLPPAARAAAEAQALYAPAVGLGEREQATLQALREAVQRRQIVRIDYADEQGRPSARRLWPLGCFYWGRVWTMAAWCELRGDFRGFRIDRVAALQVLDERFPVQPGRTLADLLRKEKRRMADRAAARADVAGEAPRPLGTC</sequence>
<dbReference type="SUPFAM" id="SSF46785">
    <property type="entry name" value="Winged helix' DNA-binding domain"/>
    <property type="match status" value="1"/>
</dbReference>
<dbReference type="GO" id="GO:0003677">
    <property type="term" value="F:DNA binding"/>
    <property type="evidence" value="ECO:0007669"/>
    <property type="project" value="UniProtKB-KW"/>
</dbReference>
<evidence type="ECO:0000259" key="3">
    <source>
        <dbReference type="PROSITE" id="PS51000"/>
    </source>
</evidence>
<keyword evidence="5" id="KW-1185">Reference proteome</keyword>
<dbReference type="Pfam" id="PF13280">
    <property type="entry name" value="WYL"/>
    <property type="match status" value="1"/>
</dbReference>
<keyword evidence="1" id="KW-0805">Transcription regulation</keyword>
<dbReference type="InterPro" id="IPR036388">
    <property type="entry name" value="WH-like_DNA-bd_sf"/>
</dbReference>
<dbReference type="RefSeq" id="WP_092937708.1">
    <property type="nucleotide sequence ID" value="NZ_FONX01000002.1"/>
</dbReference>